<protein>
    <submittedName>
        <fullName evidence="1">Uncharacterized protein</fullName>
    </submittedName>
</protein>
<reference evidence="2" key="1">
    <citation type="journal article" date="2012" name="Science">
        <title>The Paleozoic origin of enzymatic lignin decomposition reconstructed from 31 fungal genomes.</title>
        <authorList>
            <person name="Floudas D."/>
            <person name="Binder M."/>
            <person name="Riley R."/>
            <person name="Barry K."/>
            <person name="Blanchette R.A."/>
            <person name="Henrissat B."/>
            <person name="Martinez A.T."/>
            <person name="Otillar R."/>
            <person name="Spatafora J.W."/>
            <person name="Yadav J.S."/>
            <person name="Aerts A."/>
            <person name="Benoit I."/>
            <person name="Boyd A."/>
            <person name="Carlson A."/>
            <person name="Copeland A."/>
            <person name="Coutinho P.M."/>
            <person name="de Vries R.P."/>
            <person name="Ferreira P."/>
            <person name="Findley K."/>
            <person name="Foster B."/>
            <person name="Gaskell J."/>
            <person name="Glotzer D."/>
            <person name="Gorecki P."/>
            <person name="Heitman J."/>
            <person name="Hesse C."/>
            <person name="Hori C."/>
            <person name="Igarashi K."/>
            <person name="Jurgens J.A."/>
            <person name="Kallen N."/>
            <person name="Kersten P."/>
            <person name="Kohler A."/>
            <person name="Kuees U."/>
            <person name="Kumar T.K.A."/>
            <person name="Kuo A."/>
            <person name="LaButti K."/>
            <person name="Larrondo L.F."/>
            <person name="Lindquist E."/>
            <person name="Ling A."/>
            <person name="Lombard V."/>
            <person name="Lucas S."/>
            <person name="Lundell T."/>
            <person name="Martin R."/>
            <person name="McLaughlin D.J."/>
            <person name="Morgenstern I."/>
            <person name="Morin E."/>
            <person name="Murat C."/>
            <person name="Nagy L.G."/>
            <person name="Nolan M."/>
            <person name="Ohm R.A."/>
            <person name="Patyshakuliyeva A."/>
            <person name="Rokas A."/>
            <person name="Ruiz-Duenas F.J."/>
            <person name="Sabat G."/>
            <person name="Salamov A."/>
            <person name="Samejima M."/>
            <person name="Schmutz J."/>
            <person name="Slot J.C."/>
            <person name="St John F."/>
            <person name="Stenlid J."/>
            <person name="Sun H."/>
            <person name="Sun S."/>
            <person name="Syed K."/>
            <person name="Tsang A."/>
            <person name="Wiebenga A."/>
            <person name="Young D."/>
            <person name="Pisabarro A."/>
            <person name="Eastwood D.C."/>
            <person name="Martin F."/>
            <person name="Cullen D."/>
            <person name="Grigoriev I.V."/>
            <person name="Hibbett D.S."/>
        </authorList>
    </citation>
    <scope>NUCLEOTIDE SEQUENCE [LARGE SCALE GENOMIC DNA]</scope>
    <source>
        <strain evidence="2">TFB10046</strain>
    </source>
</reference>
<dbReference type="Proteomes" id="UP000006514">
    <property type="component" value="Unassembled WGS sequence"/>
</dbReference>
<dbReference type="KEGG" id="adl:AURDEDRAFT_178196"/>
<organism evidence="1 2">
    <name type="scientific">Auricularia subglabra (strain TFB-10046 / SS5)</name>
    <name type="common">White-rot fungus</name>
    <name type="synonym">Auricularia delicata (strain TFB10046)</name>
    <dbReference type="NCBI Taxonomy" id="717982"/>
    <lineage>
        <taxon>Eukaryota</taxon>
        <taxon>Fungi</taxon>
        <taxon>Dikarya</taxon>
        <taxon>Basidiomycota</taxon>
        <taxon>Agaricomycotina</taxon>
        <taxon>Agaricomycetes</taxon>
        <taxon>Auriculariales</taxon>
        <taxon>Auriculariaceae</taxon>
        <taxon>Auricularia</taxon>
    </lineage>
</organism>
<keyword evidence="2" id="KW-1185">Reference proteome</keyword>
<accession>J0L8M5</accession>
<dbReference type="AlphaFoldDB" id="J0L8M5"/>
<dbReference type="InParanoid" id="J0L8M5"/>
<evidence type="ECO:0000313" key="1">
    <source>
        <dbReference type="EMBL" id="EJD32706.1"/>
    </source>
</evidence>
<proteinExistence type="predicted"/>
<evidence type="ECO:0000313" key="2">
    <source>
        <dbReference type="Proteomes" id="UP000006514"/>
    </source>
</evidence>
<name>J0L8M5_AURST</name>
<gene>
    <name evidence="1" type="ORF">AURDEDRAFT_178196</name>
</gene>
<sequence>MSSISAADMRQVELALKSAIEERLHMDKDITDRLQAFRERIEKIYATVREANVTMNNLESSVGQTCMWEDWSKIDAAGT</sequence>
<dbReference type="EMBL" id="JH688721">
    <property type="protein sequence ID" value="EJD32706.1"/>
    <property type="molecule type" value="Genomic_DNA"/>
</dbReference>